<dbReference type="PANTHER" id="PTHR43649">
    <property type="entry name" value="ARABINOSE-BINDING PROTEIN-RELATED"/>
    <property type="match status" value="1"/>
</dbReference>
<dbReference type="AlphaFoldDB" id="A0A0F5FSV3"/>
<evidence type="ECO:0000313" key="5">
    <source>
        <dbReference type="EMBL" id="KKB11951.1"/>
    </source>
</evidence>
<evidence type="ECO:0000256" key="4">
    <source>
        <dbReference type="SAM" id="SignalP"/>
    </source>
</evidence>
<comment type="caution">
    <text evidence="5">The sequence shown here is derived from an EMBL/GenBank/DDBJ whole genome shotgun (WGS) entry which is preliminary data.</text>
</comment>
<dbReference type="OrthoDB" id="9811951at2"/>
<dbReference type="Pfam" id="PF01547">
    <property type="entry name" value="SBP_bac_1"/>
    <property type="match status" value="1"/>
</dbReference>
<dbReference type="Proteomes" id="UP000033632">
    <property type="component" value="Unassembled WGS sequence"/>
</dbReference>
<evidence type="ECO:0000256" key="2">
    <source>
        <dbReference type="ARBA" id="ARBA00008520"/>
    </source>
</evidence>
<dbReference type="PANTHER" id="PTHR43649:SF14">
    <property type="entry name" value="BLR3389 PROTEIN"/>
    <property type="match status" value="1"/>
</dbReference>
<dbReference type="RefSeq" id="WP_046108455.1">
    <property type="nucleotide sequence ID" value="NZ_JZEX01000104.1"/>
</dbReference>
<evidence type="ECO:0000313" key="6">
    <source>
        <dbReference type="Proteomes" id="UP000033632"/>
    </source>
</evidence>
<evidence type="ECO:0000256" key="3">
    <source>
        <dbReference type="ARBA" id="ARBA00022764"/>
    </source>
</evidence>
<dbReference type="SUPFAM" id="SSF53850">
    <property type="entry name" value="Periplasmic binding protein-like II"/>
    <property type="match status" value="1"/>
</dbReference>
<dbReference type="STRING" id="443610.VE25_09895"/>
<comment type="subcellular location">
    <subcellularLocation>
        <location evidence="1">Periplasm</location>
    </subcellularLocation>
</comment>
<dbReference type="InterPro" id="IPR050490">
    <property type="entry name" value="Bact_solute-bd_prot1"/>
</dbReference>
<sequence length="482" mass="54221">MSLSARLTAATAGAVLLAAMPASAQTTISAYVNQYYAPETNPELSAVTEELVVEYEAEHPDVDIQLIAHIADVNAYQAWLTTRFTAGDEPDIAWQQFYQRNSERGDNWLALNDYLEAPNPYAVAGEPGSERWIDSFFENVLAQIRAGDGSWYQVNTNWVETGFYVNEDMLSANGVDISSWQDWGDMIDTCRQLREQGIQPIGVFMTPEWSTYQWLDDIIVTGAFADVMQSWYLEKYDNEFLPWRQLNPEEFAKAVKEGKFSVEDPRFDTYLQLTKDMADNCLVEGFAGIPEYDTLFNMFYNQQVAMVWLGSWSAPSLEDVPFSVGSGYMPPFSKQDSPYAIHDTSYRVGGPSSSGQFGLTARTAERGTAEIAIDFLRFFTAPQNYARVAAADSGYIPVIEGVEPPAVATAFQEIAQLPERGLTDPIGRLNQQFGTEHNRLMQSFMLGEIDAAQLKNQYQRALDRAVEDMCFENEAEWTWCAE</sequence>
<evidence type="ECO:0000256" key="1">
    <source>
        <dbReference type="ARBA" id="ARBA00004418"/>
    </source>
</evidence>
<name>A0A0F5FSV3_9HYPH</name>
<keyword evidence="4" id="KW-0732">Signal</keyword>
<reference evidence="5 6" key="1">
    <citation type="submission" date="2015-03" db="EMBL/GenBank/DDBJ databases">
        <authorList>
            <person name="Hassan Y.I."/>
            <person name="Lepp D."/>
            <person name="Li X.-Z."/>
            <person name="Zhou T."/>
        </authorList>
    </citation>
    <scope>NUCLEOTIDE SEQUENCE [LARGE SCALE GENOMIC DNA]</scope>
    <source>
        <strain evidence="5 6">BD-c194</strain>
    </source>
</reference>
<dbReference type="Gene3D" id="3.40.190.10">
    <property type="entry name" value="Periplasmic binding protein-like II"/>
    <property type="match status" value="1"/>
</dbReference>
<evidence type="ECO:0008006" key="7">
    <source>
        <dbReference type="Google" id="ProtNLM"/>
    </source>
</evidence>
<organism evidence="5 6">
    <name type="scientific">Devosia geojensis</name>
    <dbReference type="NCBI Taxonomy" id="443610"/>
    <lineage>
        <taxon>Bacteria</taxon>
        <taxon>Pseudomonadati</taxon>
        <taxon>Pseudomonadota</taxon>
        <taxon>Alphaproteobacteria</taxon>
        <taxon>Hyphomicrobiales</taxon>
        <taxon>Devosiaceae</taxon>
        <taxon>Devosia</taxon>
    </lineage>
</organism>
<proteinExistence type="inferred from homology"/>
<accession>A0A0F5FSV3</accession>
<dbReference type="GO" id="GO:0042597">
    <property type="term" value="C:periplasmic space"/>
    <property type="evidence" value="ECO:0007669"/>
    <property type="project" value="UniProtKB-SubCell"/>
</dbReference>
<dbReference type="PATRIC" id="fig|443610.3.peg.152"/>
<dbReference type="EMBL" id="JZEX01000104">
    <property type="protein sequence ID" value="KKB11951.1"/>
    <property type="molecule type" value="Genomic_DNA"/>
</dbReference>
<protein>
    <recommendedName>
        <fullName evidence="7">ABC transporter substrate-binding protein</fullName>
    </recommendedName>
</protein>
<keyword evidence="3" id="KW-0574">Periplasm</keyword>
<comment type="similarity">
    <text evidence="2">Belongs to the bacterial solute-binding protein 1 family.</text>
</comment>
<feature type="chain" id="PRO_5002486899" description="ABC transporter substrate-binding protein" evidence="4">
    <location>
        <begin position="25"/>
        <end position="482"/>
    </location>
</feature>
<gene>
    <name evidence="5" type="ORF">VE25_09895</name>
</gene>
<feature type="signal peptide" evidence="4">
    <location>
        <begin position="1"/>
        <end position="24"/>
    </location>
</feature>
<dbReference type="InterPro" id="IPR006059">
    <property type="entry name" value="SBP"/>
</dbReference>
<keyword evidence="6" id="KW-1185">Reference proteome</keyword>